<evidence type="ECO:0000313" key="2">
    <source>
        <dbReference type="EMBL" id="OGX88353.1"/>
    </source>
</evidence>
<dbReference type="PROSITE" id="PS50853">
    <property type="entry name" value="FN3"/>
    <property type="match status" value="1"/>
</dbReference>
<dbReference type="InterPro" id="IPR014756">
    <property type="entry name" value="Ig_E-set"/>
</dbReference>
<accession>A0A1G1TBV6</accession>
<dbReference type="STRING" id="1908236.BEN48_09720"/>
<evidence type="ECO:0000259" key="1">
    <source>
        <dbReference type="PROSITE" id="PS50853"/>
    </source>
</evidence>
<dbReference type="InterPro" id="IPR025667">
    <property type="entry name" value="SprB_repeat"/>
</dbReference>
<dbReference type="InterPro" id="IPR003961">
    <property type="entry name" value="FN3_dom"/>
</dbReference>
<dbReference type="SUPFAM" id="SSF81296">
    <property type="entry name" value="E set domains"/>
    <property type="match status" value="1"/>
</dbReference>
<sequence length="1187" mass="115213">MIFFILAPTAGQAQAPTIATLSTNSATAGSLAVPLTVTGTNFQAPVLALPGSVVLFNATPLATTVVSGTQLEAVIPATLLALPSASNRITVLNPTGLTSNALNFAVTATATVCLAVSTPVVSVVNSTTVNVEIPGGNTTTTGPYTVTATPLLGAVVTVNATVAGTVAVPGLLPATSYLITVTGTCPAAAGGSTSPPSVGVSITTPAAPTAPAQPVAVVVQPTCLLASGSVTVTAPVSGATYTLVGVGATASVSLTSASGVFTGLAPGAYRLSVSVNGLVSAALAVTIDAVPSVPAQPVAVVVQPTSGLATGSVSVTAPLSGATYALVGIGVSLTSATGIFTNLTPGAYSLSVTLNGCVSTALDVTINATPTVPTLPVAVVVHPTCLLATGSLTVTAPLSNGTYTLIGTGVSLTSATGIFTGLAPGAYTLRVAVNGQVSAGLAVTINAVPTAPAQPIAVVVQPTCLLATGSVTVTAALSGGVYTLIGTNISLTSTTGVFTDLAPGTYSLSAALDRCVGAAVTVTIKEAPTALAVPVAVVVQPTCLLASGSVSVTASLSDGVYTLMGAGASLTSTTGVFTGLAPGTYSLSVALNGCVSAALAVTIDAVPAAPAQPIVTIVQPTSVLVTGSVTVTSPLSGGTYTLVGVGVTAGVSLTSAAGVFTNLAPGTYGLSVALDGCTSPALAVTINAAPMPTPIVTIVQPTCLLVTGSVSVTAPLSGGTYTLVGVGATAGVSLTSAAGVFTNLAPGTYSLSVAVNGSVSAALAVTINAVPAAPARPIAVVVQPTSVLATGSVTVTSLLSGATYTLVGVGATAGVSLTSATGAFTGLAAGSYSLSATLNGCVSLALDVTINAVTVLPTLPVAVVVQPTCVLATGSVTVTAPLSGGVYTLVGAGVSLTSATGVFTGLAPGAYTLRVAVNGQVSAGLAVTITSTTATISVTSKVTAVACFGSATGQVQLQATGGTAPYTFTLNGGLSNSSGLFTALKAGTYVVIAQDSKGCAALASSVTITQPVLGLNVTFSQVVNACVGTAGQIPVSATGGTAPYTYQLRLAATGSVVATSPAVTSGFTFTGLSANAYRLFVVDASGCEAECATQPLITTACLKLTELDVYPNPFSNQATAEFQVAEGERYSLAIYDSAGRLVRRVSEGVGEANRVYQVPVGSYLAEGNYQVRLVSGSTVQTVRVHAQ</sequence>
<keyword evidence="3" id="KW-1185">Reference proteome</keyword>
<dbReference type="OrthoDB" id="861786at2"/>
<dbReference type="EMBL" id="MDZC01000017">
    <property type="protein sequence ID" value="OGX88353.1"/>
    <property type="molecule type" value="Genomic_DNA"/>
</dbReference>
<protein>
    <recommendedName>
        <fullName evidence="1">Fibronectin type-III domain-containing protein</fullName>
    </recommendedName>
</protein>
<feature type="domain" description="Fibronectin type-III" evidence="1">
    <location>
        <begin position="115"/>
        <end position="207"/>
    </location>
</feature>
<dbReference type="NCBIfam" id="TIGR04183">
    <property type="entry name" value="Por_Secre_tail"/>
    <property type="match status" value="1"/>
</dbReference>
<dbReference type="Proteomes" id="UP000177791">
    <property type="component" value="Unassembled WGS sequence"/>
</dbReference>
<proteinExistence type="predicted"/>
<name>A0A1G1TBV6_9BACT</name>
<comment type="caution">
    <text evidence="2">The sequence shown here is derived from an EMBL/GenBank/DDBJ whole genome shotgun (WGS) entry which is preliminary data.</text>
</comment>
<reference evidence="2 3" key="1">
    <citation type="submission" date="2016-08" db="EMBL/GenBank/DDBJ databases">
        <title>Hymenobacter coccineus sp. nov., Hymenobacter lapidarius sp. nov. and Hymenobacter glacialis sp. nov., isolated from Antarctic soil.</title>
        <authorList>
            <person name="Sedlacek I."/>
            <person name="Kralova S."/>
            <person name="Kyrova K."/>
            <person name="Maslanova I."/>
            <person name="Stankova E."/>
            <person name="Vrbovska V."/>
            <person name="Nemec M."/>
            <person name="Bartak M."/>
            <person name="Svec P."/>
            <person name="Busse H.-J."/>
            <person name="Pantucek R."/>
        </authorList>
    </citation>
    <scope>NUCLEOTIDE SEQUENCE [LARGE SCALE GENOMIC DNA]</scope>
    <source>
        <strain evidence="2 3">CCM 8648</strain>
    </source>
</reference>
<dbReference type="Pfam" id="PF13573">
    <property type="entry name" value="SprB"/>
    <property type="match status" value="2"/>
</dbReference>
<dbReference type="RefSeq" id="WP_070732458.1">
    <property type="nucleotide sequence ID" value="NZ_MDZC01000017.1"/>
</dbReference>
<gene>
    <name evidence="2" type="ORF">BEN48_09720</name>
</gene>
<organism evidence="2 3">
    <name type="scientific">Hymenobacter glacialis</name>
    <dbReference type="NCBI Taxonomy" id="1908236"/>
    <lineage>
        <taxon>Bacteria</taxon>
        <taxon>Pseudomonadati</taxon>
        <taxon>Bacteroidota</taxon>
        <taxon>Cytophagia</taxon>
        <taxon>Cytophagales</taxon>
        <taxon>Hymenobacteraceae</taxon>
        <taxon>Hymenobacter</taxon>
    </lineage>
</organism>
<dbReference type="AlphaFoldDB" id="A0A1G1TBV6"/>
<evidence type="ECO:0000313" key="3">
    <source>
        <dbReference type="Proteomes" id="UP000177791"/>
    </source>
</evidence>
<dbReference type="InterPro" id="IPR026444">
    <property type="entry name" value="Secre_tail"/>
</dbReference>